<accession>A0AC61RB53</accession>
<gene>
    <name evidence="1" type="ORF">E5331_18445</name>
</gene>
<keyword evidence="2" id="KW-1185">Reference proteome</keyword>
<reference evidence="1" key="1">
    <citation type="submission" date="2019-04" db="EMBL/GenBank/DDBJ databases">
        <title>Microbes associate with the intestines of laboratory mice.</title>
        <authorList>
            <person name="Navarre W."/>
            <person name="Wong E."/>
            <person name="Huang K."/>
            <person name="Tropini C."/>
            <person name="Ng K."/>
            <person name="Yu B."/>
        </authorList>
    </citation>
    <scope>NUCLEOTIDE SEQUENCE</scope>
    <source>
        <strain evidence="1">NM04_E33</strain>
    </source>
</reference>
<name>A0AC61RB53_9BACT</name>
<dbReference type="EMBL" id="SRYB01000042">
    <property type="protein sequence ID" value="TGY76310.1"/>
    <property type="molecule type" value="Genomic_DNA"/>
</dbReference>
<evidence type="ECO:0000313" key="1">
    <source>
        <dbReference type="EMBL" id="TGY76310.1"/>
    </source>
</evidence>
<dbReference type="Proteomes" id="UP000306319">
    <property type="component" value="Unassembled WGS sequence"/>
</dbReference>
<organism evidence="1 2">
    <name type="scientific">Lepagella muris</name>
    <dbReference type="NCBI Taxonomy" id="3032870"/>
    <lineage>
        <taxon>Bacteria</taxon>
        <taxon>Pseudomonadati</taxon>
        <taxon>Bacteroidota</taxon>
        <taxon>Bacteroidia</taxon>
        <taxon>Bacteroidales</taxon>
        <taxon>Muribaculaceae</taxon>
        <taxon>Lepagella</taxon>
    </lineage>
</organism>
<protein>
    <submittedName>
        <fullName evidence="1">Uncharacterized protein</fullName>
    </submittedName>
</protein>
<comment type="caution">
    <text evidence="1">The sequence shown here is derived from an EMBL/GenBank/DDBJ whole genome shotgun (WGS) entry which is preliminary data.</text>
</comment>
<sequence length="704" mass="77478">MKQKLFLSALLLGALTLNSCVDDTESPSVTAVRQAKAEQIKSLADLNKAQAEAAIITANATAEAQKAQAELAKAQAEYAKAQAAYQMARAEYQKAQTETEKARAQQAMAQAEEAMAQAQYEKQRYANLLQELAGQLEINLLRQKADMLAAQKAYQEAIQNNDDATRTRLSELFRVYREAQEAVFTANKTLAGYEINLARLKAGLDTSAEVYANLIQSENDNITGWQEDILEAQTYIDTWKNFSVADAKKDLPAVWQEVLTLDTKQKDAAKVVLDATNANNAAWKTLTGSAYMAAVNDLKPYNGNINYISGNIQIKWVSEQENGAPKDARGYYCAFIQEIEYIYIPNEWGYGNWEEKVLSETYIPLFTNASYTNEELTYELVGTSDWNSGIVSEGSESYYEYSSYYDLVPGSVEKVIAAVAATQKSDKKWLADATKYLEDAQKAQEDAQKAYDNSVKLEKAAQDADAAVEAAQKTKDAAQKVVDEAGDKATEAQKKALADAETALNKAIEAQTKAWEAYNEAGNVYDKERELKLATANTVEATKTKNNAEYQVSENEKFITELNAKAKDLNDGAAGNVESMNAVNAANLALAEAKKDNALAKNAYDQKYAEYNALNSLIATDNEGQNIDSMISEKETDIKGFQDQIAEAQKKIAGYEKELASAGDKDANAIKALEQQIADQKAQIEIYQKEYDNAKAALDKAMAE</sequence>
<evidence type="ECO:0000313" key="2">
    <source>
        <dbReference type="Proteomes" id="UP000306319"/>
    </source>
</evidence>
<proteinExistence type="predicted"/>